<evidence type="ECO:0000313" key="3">
    <source>
        <dbReference type="EMBL" id="SDL31077.1"/>
    </source>
</evidence>
<dbReference type="Pfam" id="PF00497">
    <property type="entry name" value="SBP_bac_3"/>
    <property type="match status" value="1"/>
</dbReference>
<gene>
    <name evidence="3" type="ORF">SAMN05216186_11820</name>
</gene>
<evidence type="ECO:0000313" key="4">
    <source>
        <dbReference type="Proteomes" id="UP000198706"/>
    </source>
</evidence>
<dbReference type="PROSITE" id="PS51257">
    <property type="entry name" value="PROKAR_LIPOPROTEIN"/>
    <property type="match status" value="1"/>
</dbReference>
<dbReference type="RefSeq" id="WP_090257296.1">
    <property type="nucleotide sequence ID" value="NZ_FNFD01000018.1"/>
</dbReference>
<dbReference type="SUPFAM" id="SSF53850">
    <property type="entry name" value="Periplasmic binding protein-like II"/>
    <property type="match status" value="1"/>
</dbReference>
<proteinExistence type="predicted"/>
<dbReference type="EMBL" id="FNFD01000018">
    <property type="protein sequence ID" value="SDL31077.1"/>
    <property type="molecule type" value="Genomic_DNA"/>
</dbReference>
<keyword evidence="1" id="KW-0732">Signal</keyword>
<name>A0A1G9J0P5_9PSED</name>
<evidence type="ECO:0000259" key="2">
    <source>
        <dbReference type="Pfam" id="PF00497"/>
    </source>
</evidence>
<protein>
    <submittedName>
        <fullName evidence="3">Polar amino acid transport system substrate-binding protein</fullName>
    </submittedName>
</protein>
<feature type="chain" id="PRO_5011747382" evidence="1">
    <location>
        <begin position="23"/>
        <end position="247"/>
    </location>
</feature>
<keyword evidence="4" id="KW-1185">Reference proteome</keyword>
<reference evidence="3 4" key="1">
    <citation type="submission" date="2016-10" db="EMBL/GenBank/DDBJ databases">
        <authorList>
            <person name="de Groot N.N."/>
        </authorList>
    </citation>
    <scope>NUCLEOTIDE SEQUENCE [LARGE SCALE GENOMIC DNA]</scope>
    <source>
        <strain evidence="3 4">JCM 21544</strain>
    </source>
</reference>
<feature type="domain" description="Solute-binding protein family 3/N-terminal" evidence="2">
    <location>
        <begin position="31"/>
        <end position="240"/>
    </location>
</feature>
<dbReference type="PANTHER" id="PTHR38834:SF3">
    <property type="entry name" value="SOLUTE-BINDING PROTEIN FAMILY 3_N-TERMINAL DOMAIN-CONTAINING PROTEIN"/>
    <property type="match status" value="1"/>
</dbReference>
<dbReference type="STRING" id="137658.SAMN05216186_11820"/>
<sequence>MNIRALWLSALVLSCLDAPAQARELELYLIDAPPLTFVEDPQGYGLVGDVAIAAIERAGYQAKLSVLPWARAQRFVSLGSDLLIIPLSRIPEREDQYTWIAPILTMDRAFFSLEHKVDSYDEAKQRFRKIGVGLGSAQEATLLSEGFPPNQIYSMKIGENPAHMLDLGRIDAWFNGVPESLYIWKNTGIQRRLRMGKAVTSSDLYVACSKKCDPELVRQLREAMEAIQADGTAQRLQDAYQLQLPKH</sequence>
<dbReference type="PANTHER" id="PTHR38834">
    <property type="entry name" value="PERIPLASMIC SUBSTRATE BINDING PROTEIN FAMILY 3"/>
    <property type="match status" value="1"/>
</dbReference>
<evidence type="ECO:0000256" key="1">
    <source>
        <dbReference type="SAM" id="SignalP"/>
    </source>
</evidence>
<accession>A0A1G9J0P5</accession>
<feature type="signal peptide" evidence="1">
    <location>
        <begin position="1"/>
        <end position="22"/>
    </location>
</feature>
<organism evidence="3 4">
    <name type="scientific">Pseudomonas indica</name>
    <dbReference type="NCBI Taxonomy" id="137658"/>
    <lineage>
        <taxon>Bacteria</taxon>
        <taxon>Pseudomonadati</taxon>
        <taxon>Pseudomonadota</taxon>
        <taxon>Gammaproteobacteria</taxon>
        <taxon>Pseudomonadales</taxon>
        <taxon>Pseudomonadaceae</taxon>
        <taxon>Pseudomonas</taxon>
    </lineage>
</organism>
<dbReference type="InterPro" id="IPR001638">
    <property type="entry name" value="Solute-binding_3/MltF_N"/>
</dbReference>
<dbReference type="Proteomes" id="UP000198706">
    <property type="component" value="Unassembled WGS sequence"/>
</dbReference>
<dbReference type="Gene3D" id="3.40.190.10">
    <property type="entry name" value="Periplasmic binding protein-like II"/>
    <property type="match status" value="2"/>
</dbReference>
<dbReference type="AlphaFoldDB" id="A0A1G9J0P5"/>